<dbReference type="SUPFAM" id="SSF55347">
    <property type="entry name" value="Glyceraldehyde-3-phosphate dehydrogenase-like, C-terminal domain"/>
    <property type="match status" value="1"/>
</dbReference>
<keyword evidence="1" id="KW-0560">Oxidoreductase</keyword>
<name>A0A858RC38_9BACT</name>
<dbReference type="InterPro" id="IPR036291">
    <property type="entry name" value="NAD(P)-bd_dom_sf"/>
</dbReference>
<dbReference type="InterPro" id="IPR055170">
    <property type="entry name" value="GFO_IDH_MocA-like_dom"/>
</dbReference>
<accession>A0A858RC38</accession>
<dbReference type="InterPro" id="IPR050463">
    <property type="entry name" value="Gfo/Idh/MocA_oxidrdct_glycsds"/>
</dbReference>
<dbReference type="Pfam" id="PF01408">
    <property type="entry name" value="GFO_IDH_MocA"/>
    <property type="match status" value="1"/>
</dbReference>
<feature type="domain" description="GFO/IDH/MocA-like oxidoreductase" evidence="3">
    <location>
        <begin position="139"/>
        <end position="276"/>
    </location>
</feature>
<feature type="domain" description="Gfo/Idh/MocA-like oxidoreductase N-terminal" evidence="2">
    <location>
        <begin position="4"/>
        <end position="126"/>
    </location>
</feature>
<evidence type="ECO:0000313" key="5">
    <source>
        <dbReference type="Proteomes" id="UP000501812"/>
    </source>
</evidence>
<evidence type="ECO:0000256" key="1">
    <source>
        <dbReference type="ARBA" id="ARBA00023002"/>
    </source>
</evidence>
<dbReference type="PANTHER" id="PTHR43818:SF11">
    <property type="entry name" value="BCDNA.GH03377"/>
    <property type="match status" value="1"/>
</dbReference>
<evidence type="ECO:0000259" key="2">
    <source>
        <dbReference type="Pfam" id="PF01408"/>
    </source>
</evidence>
<organism evidence="4 5">
    <name type="scientific">Luteolibacter luteus</name>
    <dbReference type="NCBI Taxonomy" id="2728835"/>
    <lineage>
        <taxon>Bacteria</taxon>
        <taxon>Pseudomonadati</taxon>
        <taxon>Verrucomicrobiota</taxon>
        <taxon>Verrucomicrobiia</taxon>
        <taxon>Verrucomicrobiales</taxon>
        <taxon>Verrucomicrobiaceae</taxon>
        <taxon>Luteolibacter</taxon>
    </lineage>
</organism>
<dbReference type="Gene3D" id="3.40.50.720">
    <property type="entry name" value="NAD(P)-binding Rossmann-like Domain"/>
    <property type="match status" value="1"/>
</dbReference>
<sequence>MKDIHIGIIGGGLMGREMASAFARWCALTDVTVRPVLKAVADLNPATLEWFDRIPACTLKTTDYKELLADPELDVVYVAVPHDLHEKIYLDVLEAGKDLFAEKPFGIDLASARRILDAVRKSGRFVRCSSEMPFFPGAQRVVELVREGGFGRILEVTCGFHHSSDLDPNKPANWKRISATCGEGGVLNDLGMHACHVPLRLGWKPGSAFAQLQKGWPRRPDGKSGTVACDTWDNAVIHAWAEEKGDAFPLRLEMKRMAPGATNTWFIEVLGTDGGVRFSTAEPKTLHVFERGKEQWWKRTDLGFATPFKTVTGGIFEPGFPDVIQQMWAAYLMERAGELGGRFGCATPEEAVASHEIFAAALEAHQRGVVASIPTQTAGHP</sequence>
<dbReference type="AlphaFoldDB" id="A0A858RC38"/>
<dbReference type="InterPro" id="IPR000683">
    <property type="entry name" value="Gfo/Idh/MocA-like_OxRdtase_N"/>
</dbReference>
<dbReference type="Gene3D" id="3.30.360.10">
    <property type="entry name" value="Dihydrodipicolinate Reductase, domain 2"/>
    <property type="match status" value="1"/>
</dbReference>
<dbReference type="SUPFAM" id="SSF51735">
    <property type="entry name" value="NAD(P)-binding Rossmann-fold domains"/>
    <property type="match status" value="1"/>
</dbReference>
<dbReference type="Proteomes" id="UP000501812">
    <property type="component" value="Chromosome"/>
</dbReference>
<keyword evidence="5" id="KW-1185">Reference proteome</keyword>
<dbReference type="GO" id="GO:0016491">
    <property type="term" value="F:oxidoreductase activity"/>
    <property type="evidence" value="ECO:0007669"/>
    <property type="project" value="UniProtKB-KW"/>
</dbReference>
<dbReference type="RefSeq" id="WP_169452568.1">
    <property type="nucleotide sequence ID" value="NZ_CP051774.1"/>
</dbReference>
<protein>
    <submittedName>
        <fullName evidence="4">Gfo/Idh/MocA family oxidoreductase</fullName>
    </submittedName>
</protein>
<evidence type="ECO:0000259" key="3">
    <source>
        <dbReference type="Pfam" id="PF22725"/>
    </source>
</evidence>
<evidence type="ECO:0000313" key="4">
    <source>
        <dbReference type="EMBL" id="QJE94347.1"/>
    </source>
</evidence>
<reference evidence="4 5" key="1">
    <citation type="submission" date="2020-04" db="EMBL/GenBank/DDBJ databases">
        <title>Luteolibacter sp. G-1-1-1 isolated from soil.</title>
        <authorList>
            <person name="Dahal R.H."/>
        </authorList>
    </citation>
    <scope>NUCLEOTIDE SEQUENCE [LARGE SCALE GENOMIC DNA]</scope>
    <source>
        <strain evidence="4 5">G-1-1-1</strain>
    </source>
</reference>
<proteinExistence type="predicted"/>
<gene>
    <name evidence="4" type="ORF">HHL09_00615</name>
</gene>
<dbReference type="Pfam" id="PF22725">
    <property type="entry name" value="GFO_IDH_MocA_C3"/>
    <property type="match status" value="1"/>
</dbReference>
<dbReference type="GO" id="GO:0000166">
    <property type="term" value="F:nucleotide binding"/>
    <property type="evidence" value="ECO:0007669"/>
    <property type="project" value="InterPro"/>
</dbReference>
<dbReference type="EMBL" id="CP051774">
    <property type="protein sequence ID" value="QJE94347.1"/>
    <property type="molecule type" value="Genomic_DNA"/>
</dbReference>
<dbReference type="PANTHER" id="PTHR43818">
    <property type="entry name" value="BCDNA.GH03377"/>
    <property type="match status" value="1"/>
</dbReference>
<dbReference type="KEGG" id="luo:HHL09_00615"/>